<dbReference type="EMBL" id="JAQIZT010000017">
    <property type="protein sequence ID" value="KAJ6960736.1"/>
    <property type="molecule type" value="Genomic_DNA"/>
</dbReference>
<sequence length="32" mass="3926">MEYSKHNKKGSYDSKKNKAVLYMQKLMPWLMF</sequence>
<gene>
    <name evidence="1" type="ORF">NC653_038683</name>
</gene>
<reference evidence="1" key="1">
    <citation type="journal article" date="2023" name="Mol. Ecol. Resour.">
        <title>Chromosome-level genome assembly of a triploid poplar Populus alba 'Berolinensis'.</title>
        <authorList>
            <person name="Chen S."/>
            <person name="Yu Y."/>
            <person name="Wang X."/>
            <person name="Wang S."/>
            <person name="Zhang T."/>
            <person name="Zhou Y."/>
            <person name="He R."/>
            <person name="Meng N."/>
            <person name="Wang Y."/>
            <person name="Liu W."/>
            <person name="Liu Z."/>
            <person name="Liu J."/>
            <person name="Guo Q."/>
            <person name="Huang H."/>
            <person name="Sederoff R.R."/>
            <person name="Wang G."/>
            <person name="Qu G."/>
            <person name="Chen S."/>
        </authorList>
    </citation>
    <scope>NUCLEOTIDE SEQUENCE</scope>
    <source>
        <strain evidence="1">SC-2020</strain>
    </source>
</reference>
<protein>
    <submittedName>
        <fullName evidence="1">Uncharacterized protein</fullName>
    </submittedName>
</protein>
<name>A0AAD6LHC5_9ROSI</name>
<dbReference type="AlphaFoldDB" id="A0AAD6LHC5"/>
<evidence type="ECO:0000313" key="2">
    <source>
        <dbReference type="Proteomes" id="UP001164929"/>
    </source>
</evidence>
<keyword evidence="2" id="KW-1185">Reference proteome</keyword>
<comment type="caution">
    <text evidence="1">The sequence shown here is derived from an EMBL/GenBank/DDBJ whole genome shotgun (WGS) entry which is preliminary data.</text>
</comment>
<dbReference type="Proteomes" id="UP001164929">
    <property type="component" value="Chromosome 17"/>
</dbReference>
<proteinExistence type="predicted"/>
<accession>A0AAD6LHC5</accession>
<evidence type="ECO:0000313" key="1">
    <source>
        <dbReference type="EMBL" id="KAJ6960736.1"/>
    </source>
</evidence>
<organism evidence="1 2">
    <name type="scientific">Populus alba x Populus x berolinensis</name>
    <dbReference type="NCBI Taxonomy" id="444605"/>
    <lineage>
        <taxon>Eukaryota</taxon>
        <taxon>Viridiplantae</taxon>
        <taxon>Streptophyta</taxon>
        <taxon>Embryophyta</taxon>
        <taxon>Tracheophyta</taxon>
        <taxon>Spermatophyta</taxon>
        <taxon>Magnoliopsida</taxon>
        <taxon>eudicotyledons</taxon>
        <taxon>Gunneridae</taxon>
        <taxon>Pentapetalae</taxon>
        <taxon>rosids</taxon>
        <taxon>fabids</taxon>
        <taxon>Malpighiales</taxon>
        <taxon>Salicaceae</taxon>
        <taxon>Saliceae</taxon>
        <taxon>Populus</taxon>
    </lineage>
</organism>